<evidence type="ECO:0000313" key="2">
    <source>
        <dbReference type="Proteomes" id="UP000317369"/>
    </source>
</evidence>
<organism evidence="1 2">
    <name type="scientific">Poriferisphaera corsica</name>
    <dbReference type="NCBI Taxonomy" id="2528020"/>
    <lineage>
        <taxon>Bacteria</taxon>
        <taxon>Pseudomonadati</taxon>
        <taxon>Planctomycetota</taxon>
        <taxon>Phycisphaerae</taxon>
        <taxon>Phycisphaerales</taxon>
        <taxon>Phycisphaeraceae</taxon>
        <taxon>Poriferisphaera</taxon>
    </lineage>
</organism>
<protein>
    <submittedName>
        <fullName evidence="1">Flagellin N-methylase</fullName>
    </submittedName>
</protein>
<dbReference type="InterPro" id="IPR005358">
    <property type="entry name" value="Puta_zinc/iron-chelating_dom"/>
</dbReference>
<name>A0A517YRX8_9BACT</name>
<dbReference type="GO" id="GO:0008168">
    <property type="term" value="F:methyltransferase activity"/>
    <property type="evidence" value="ECO:0007669"/>
    <property type="project" value="UniProtKB-KW"/>
</dbReference>
<dbReference type="Pfam" id="PF03692">
    <property type="entry name" value="CxxCxxCC"/>
    <property type="match status" value="1"/>
</dbReference>
<dbReference type="PANTHER" id="PTHR35866">
    <property type="entry name" value="PUTATIVE-RELATED"/>
    <property type="match status" value="1"/>
</dbReference>
<dbReference type="OrthoDB" id="9810361at2"/>
<keyword evidence="1" id="KW-0808">Transferase</keyword>
<keyword evidence="1" id="KW-0969">Cilium</keyword>
<keyword evidence="2" id="KW-1185">Reference proteome</keyword>
<proteinExistence type="predicted"/>
<gene>
    <name evidence="1" type="ORF">KS4_10140</name>
</gene>
<keyword evidence="1" id="KW-0966">Cell projection</keyword>
<reference evidence="1 2" key="1">
    <citation type="submission" date="2019-02" db="EMBL/GenBank/DDBJ databases">
        <title>Deep-cultivation of Planctomycetes and their phenomic and genomic characterization uncovers novel biology.</title>
        <authorList>
            <person name="Wiegand S."/>
            <person name="Jogler M."/>
            <person name="Boedeker C."/>
            <person name="Pinto D."/>
            <person name="Vollmers J."/>
            <person name="Rivas-Marin E."/>
            <person name="Kohn T."/>
            <person name="Peeters S.H."/>
            <person name="Heuer A."/>
            <person name="Rast P."/>
            <person name="Oberbeckmann S."/>
            <person name="Bunk B."/>
            <person name="Jeske O."/>
            <person name="Meyerdierks A."/>
            <person name="Storesund J.E."/>
            <person name="Kallscheuer N."/>
            <person name="Luecker S."/>
            <person name="Lage O.M."/>
            <person name="Pohl T."/>
            <person name="Merkel B.J."/>
            <person name="Hornburger P."/>
            <person name="Mueller R.-W."/>
            <person name="Bruemmer F."/>
            <person name="Labrenz M."/>
            <person name="Spormann A.M."/>
            <person name="Op den Camp H."/>
            <person name="Overmann J."/>
            <person name="Amann R."/>
            <person name="Jetten M.S.M."/>
            <person name="Mascher T."/>
            <person name="Medema M.H."/>
            <person name="Devos D.P."/>
            <person name="Kaster A.-K."/>
            <person name="Ovreas L."/>
            <person name="Rohde M."/>
            <person name="Galperin M.Y."/>
            <person name="Jogler C."/>
        </authorList>
    </citation>
    <scope>NUCLEOTIDE SEQUENCE [LARGE SCALE GENOMIC DNA]</scope>
    <source>
        <strain evidence="1 2">KS4</strain>
    </source>
</reference>
<dbReference type="EMBL" id="CP036425">
    <property type="protein sequence ID" value="QDU32975.1"/>
    <property type="molecule type" value="Genomic_DNA"/>
</dbReference>
<dbReference type="Proteomes" id="UP000317369">
    <property type="component" value="Chromosome"/>
</dbReference>
<dbReference type="PANTHER" id="PTHR35866:SF1">
    <property type="entry name" value="YKGJ FAMILY CYSTEINE CLUSTER PROTEIN"/>
    <property type="match status" value="1"/>
</dbReference>
<dbReference type="KEGG" id="pcor:KS4_10140"/>
<dbReference type="GO" id="GO:0032259">
    <property type="term" value="P:methylation"/>
    <property type="evidence" value="ECO:0007669"/>
    <property type="project" value="UniProtKB-KW"/>
</dbReference>
<accession>A0A517YRX8</accession>
<dbReference type="AlphaFoldDB" id="A0A517YRX8"/>
<evidence type="ECO:0000313" key="1">
    <source>
        <dbReference type="EMBL" id="QDU32975.1"/>
    </source>
</evidence>
<sequence>MTQPPNNSDEWYKDGLSFECSLCGNCCTGAPGFVWFNEQEADEMATILNIDAPTFLEKYAHKKFGRWTLNEVKNEKRQYDCVFLIDLPGGQRGCKLYKSRPTQCRTWPFWPENLKSSRTWKNAAKTCPGMRRVDANFYPVEDIRIILNQNEF</sequence>
<keyword evidence="1" id="KW-0282">Flagellum</keyword>
<dbReference type="RefSeq" id="WP_145075359.1">
    <property type="nucleotide sequence ID" value="NZ_CP036425.1"/>
</dbReference>
<keyword evidence="1" id="KW-0489">Methyltransferase</keyword>